<reference evidence="3 4" key="1">
    <citation type="submission" date="2015-04" db="EMBL/GenBank/DDBJ databases">
        <title>Lasius niger genome sequencing.</title>
        <authorList>
            <person name="Konorov E.A."/>
            <person name="Nikitin M.A."/>
            <person name="Kirill M.V."/>
            <person name="Chang P."/>
        </authorList>
    </citation>
    <scope>NUCLEOTIDE SEQUENCE [LARGE SCALE GENOMIC DNA]</scope>
    <source>
        <tissue evidence="3">Whole</tissue>
    </source>
</reference>
<evidence type="ECO:0000313" key="4">
    <source>
        <dbReference type="Proteomes" id="UP000036403"/>
    </source>
</evidence>
<sequence length="215" mass="23844">MRVAKPTAKPDPSITFILHGSGAFSVTRWDGIVYVSNETKLRSEPDTVHKDSFVGRCVWRSNNKGNNRTNGIAQMSEYYPTCSPDLTYCPDNECDELERIHPRICPQDCAVESDILFGHVNPSGRGIKSGLRTCVCNNELQCSCGYDAFRQQGNDVPLAKEERFRKSRDRKNEILVSGARKGSSGQCGPTCMMGVIGASLFVLIVIVGSLITWRY</sequence>
<protein>
    <submittedName>
        <fullName evidence="3">Proto-oncogene tyrosine-protein kinase receptor ret</fullName>
    </submittedName>
</protein>
<organism evidence="3 4">
    <name type="scientific">Lasius niger</name>
    <name type="common">Black garden ant</name>
    <dbReference type="NCBI Taxonomy" id="67767"/>
    <lineage>
        <taxon>Eukaryota</taxon>
        <taxon>Metazoa</taxon>
        <taxon>Ecdysozoa</taxon>
        <taxon>Arthropoda</taxon>
        <taxon>Hexapoda</taxon>
        <taxon>Insecta</taxon>
        <taxon>Pterygota</taxon>
        <taxon>Neoptera</taxon>
        <taxon>Endopterygota</taxon>
        <taxon>Hymenoptera</taxon>
        <taxon>Apocrita</taxon>
        <taxon>Aculeata</taxon>
        <taxon>Formicoidea</taxon>
        <taxon>Formicidae</taxon>
        <taxon>Formicinae</taxon>
        <taxon>Lasius</taxon>
        <taxon>Lasius</taxon>
    </lineage>
</organism>
<dbReference type="OrthoDB" id="3256376at2759"/>
<evidence type="ECO:0000256" key="1">
    <source>
        <dbReference type="SAM" id="Phobius"/>
    </source>
</evidence>
<dbReference type="EMBL" id="LBMM01005847">
    <property type="protein sequence ID" value="KMQ91157.1"/>
    <property type="molecule type" value="Genomic_DNA"/>
</dbReference>
<evidence type="ECO:0000313" key="3">
    <source>
        <dbReference type="EMBL" id="KMQ91157.1"/>
    </source>
</evidence>
<comment type="caution">
    <text evidence="3">The sequence shown here is derived from an EMBL/GenBank/DDBJ whole genome shotgun (WGS) entry which is preliminary data.</text>
</comment>
<keyword evidence="3" id="KW-0808">Transferase</keyword>
<proteinExistence type="predicted"/>
<accession>A0A0J7KLK1</accession>
<dbReference type="PaxDb" id="67767-A0A0J7KLK1"/>
<gene>
    <name evidence="3" type="ORF">RF55_9009</name>
</gene>
<dbReference type="Proteomes" id="UP000036403">
    <property type="component" value="Unassembled WGS sequence"/>
</dbReference>
<keyword evidence="3" id="KW-0418">Kinase</keyword>
<dbReference type="Pfam" id="PF22540">
    <property type="entry name" value="RET_CRD"/>
    <property type="match status" value="1"/>
</dbReference>
<name>A0A0J7KLK1_LASNI</name>
<dbReference type="STRING" id="67767.A0A0J7KLK1"/>
<feature type="non-terminal residue" evidence="3">
    <location>
        <position position="215"/>
    </location>
</feature>
<feature type="domain" description="RET cysteine rich" evidence="2">
    <location>
        <begin position="52"/>
        <end position="144"/>
    </location>
</feature>
<keyword evidence="1" id="KW-0812">Transmembrane</keyword>
<feature type="transmembrane region" description="Helical" evidence="1">
    <location>
        <begin position="192"/>
        <end position="213"/>
    </location>
</feature>
<keyword evidence="1" id="KW-0472">Membrane</keyword>
<dbReference type="GO" id="GO:0016301">
    <property type="term" value="F:kinase activity"/>
    <property type="evidence" value="ECO:0007669"/>
    <property type="project" value="UniProtKB-KW"/>
</dbReference>
<dbReference type="AlphaFoldDB" id="A0A0J7KLK1"/>
<evidence type="ECO:0000259" key="2">
    <source>
        <dbReference type="Pfam" id="PF22540"/>
    </source>
</evidence>
<dbReference type="InterPro" id="IPR055162">
    <property type="entry name" value="RET_CRD"/>
</dbReference>
<keyword evidence="3" id="KW-0675">Receptor</keyword>
<keyword evidence="4" id="KW-1185">Reference proteome</keyword>
<keyword evidence="1" id="KW-1133">Transmembrane helix</keyword>